<reference evidence="2" key="2">
    <citation type="submission" date="2021-12" db="EMBL/GenBank/DDBJ databases">
        <title>Resequencing data analysis of finger millet.</title>
        <authorList>
            <person name="Hatakeyama M."/>
            <person name="Aluri S."/>
            <person name="Balachadran M.T."/>
            <person name="Sivarajan S.R."/>
            <person name="Poveda L."/>
            <person name="Shimizu-Inatsugi R."/>
            <person name="Schlapbach R."/>
            <person name="Sreeman S.M."/>
            <person name="Shimizu K.K."/>
        </authorList>
    </citation>
    <scope>NUCLEOTIDE SEQUENCE</scope>
</reference>
<dbReference type="InterPro" id="IPR012871">
    <property type="entry name" value="DUF1668_ORYSA"/>
</dbReference>
<gene>
    <name evidence="2" type="primary">gb21567</name>
    <name evidence="2" type="ORF">PR202_gb21567</name>
</gene>
<accession>A0AAV5FDH7</accession>
<dbReference type="AlphaFoldDB" id="A0AAV5FDH7"/>
<feature type="region of interest" description="Disordered" evidence="1">
    <location>
        <begin position="41"/>
        <end position="70"/>
    </location>
</feature>
<keyword evidence="3" id="KW-1185">Reference proteome</keyword>
<sequence>MSLKSTMGIQRRFLNLIVDSPGCGTKSLRCIDLSRQKLFNKTAPAQQTSTSGSESGGGPREPTIRAPEVSVNQKKKQAALKFGRISLPDPSFSFRAAVSDLNDRRMHSFPLGDSRVFCADQSGRGFVLEEGSRRLVEYVAEQKLWFGVSARERQFAAADLSVMESQPQLLAGTLEGLDLPEEWKECKDPQIVYLGAGKFCIGRFFHSRTPNGDNLGDELSGQNTVILTGGGGVPCQ</sequence>
<name>A0AAV5FDH7_ELECO</name>
<protein>
    <submittedName>
        <fullName evidence="2">Uncharacterized protein</fullName>
    </submittedName>
</protein>
<organism evidence="2 3">
    <name type="scientific">Eleusine coracana subsp. coracana</name>
    <dbReference type="NCBI Taxonomy" id="191504"/>
    <lineage>
        <taxon>Eukaryota</taxon>
        <taxon>Viridiplantae</taxon>
        <taxon>Streptophyta</taxon>
        <taxon>Embryophyta</taxon>
        <taxon>Tracheophyta</taxon>
        <taxon>Spermatophyta</taxon>
        <taxon>Magnoliopsida</taxon>
        <taxon>Liliopsida</taxon>
        <taxon>Poales</taxon>
        <taxon>Poaceae</taxon>
        <taxon>PACMAD clade</taxon>
        <taxon>Chloridoideae</taxon>
        <taxon>Cynodonteae</taxon>
        <taxon>Eleusininae</taxon>
        <taxon>Eleusine</taxon>
    </lineage>
</organism>
<evidence type="ECO:0000256" key="1">
    <source>
        <dbReference type="SAM" id="MobiDB-lite"/>
    </source>
</evidence>
<reference evidence="2" key="1">
    <citation type="journal article" date="2018" name="DNA Res.">
        <title>Multiple hybrid de novo genome assembly of finger millet, an orphan allotetraploid crop.</title>
        <authorList>
            <person name="Hatakeyama M."/>
            <person name="Aluri S."/>
            <person name="Balachadran M.T."/>
            <person name="Sivarajan S.R."/>
            <person name="Patrignani A."/>
            <person name="Gruter S."/>
            <person name="Poveda L."/>
            <person name="Shimizu-Inatsugi R."/>
            <person name="Baeten J."/>
            <person name="Francoijs K.J."/>
            <person name="Nataraja K.N."/>
            <person name="Reddy Y.A.N."/>
            <person name="Phadnis S."/>
            <person name="Ravikumar R.L."/>
            <person name="Schlapbach R."/>
            <person name="Sreeman S.M."/>
            <person name="Shimizu K.K."/>
        </authorList>
    </citation>
    <scope>NUCLEOTIDE SEQUENCE</scope>
</reference>
<dbReference type="Proteomes" id="UP001054889">
    <property type="component" value="Unassembled WGS sequence"/>
</dbReference>
<dbReference type="EMBL" id="BQKI01000084">
    <property type="protein sequence ID" value="GJN33011.1"/>
    <property type="molecule type" value="Genomic_DNA"/>
</dbReference>
<comment type="caution">
    <text evidence="2">The sequence shown here is derived from an EMBL/GenBank/DDBJ whole genome shotgun (WGS) entry which is preliminary data.</text>
</comment>
<evidence type="ECO:0000313" key="3">
    <source>
        <dbReference type="Proteomes" id="UP001054889"/>
    </source>
</evidence>
<proteinExistence type="predicted"/>
<dbReference type="Pfam" id="PF07893">
    <property type="entry name" value="DUF1668"/>
    <property type="match status" value="1"/>
</dbReference>
<evidence type="ECO:0000313" key="2">
    <source>
        <dbReference type="EMBL" id="GJN33011.1"/>
    </source>
</evidence>